<gene>
    <name evidence="3" type="ORF">C2S53_015363</name>
</gene>
<sequence length="144" mass="15077">MMLLLIALGATTVKVAKAIDCDTVYSTIKSCSGYLSDPSPDLLPGSYCCNAARKLPDLGDVHSLCQCLSSSFSGFLASKAKTIPGYCAAPRFSPLIPCIAKSSDVVPDSFLPPVTLPPIFPFPPVFTLPPFIPLPPVIPAPPVA</sequence>
<keyword evidence="1" id="KW-0732">Signal</keyword>
<accession>A0AAD4JPM9</accession>
<dbReference type="Pfam" id="PF14368">
    <property type="entry name" value="LTP_2"/>
    <property type="match status" value="1"/>
</dbReference>
<dbReference type="InterPro" id="IPR036312">
    <property type="entry name" value="Bifun_inhib/LTP/seed_sf"/>
</dbReference>
<feature type="domain" description="Bifunctional inhibitor/plant lipid transfer protein/seed storage helical" evidence="2">
    <location>
        <begin position="7"/>
        <end position="87"/>
    </location>
</feature>
<feature type="signal peptide" evidence="1">
    <location>
        <begin position="1"/>
        <end position="18"/>
    </location>
</feature>
<name>A0AAD4JPM9_PERFH</name>
<dbReference type="AlphaFoldDB" id="A0AAD4JPM9"/>
<evidence type="ECO:0000313" key="4">
    <source>
        <dbReference type="Proteomes" id="UP001190926"/>
    </source>
</evidence>
<evidence type="ECO:0000313" key="3">
    <source>
        <dbReference type="EMBL" id="KAH6837722.1"/>
    </source>
</evidence>
<evidence type="ECO:0000259" key="2">
    <source>
        <dbReference type="Pfam" id="PF14368"/>
    </source>
</evidence>
<dbReference type="InterPro" id="IPR016140">
    <property type="entry name" value="Bifunc_inhib/LTP/seed_store"/>
</dbReference>
<organism evidence="3 4">
    <name type="scientific">Perilla frutescens var. hirtella</name>
    <name type="common">Perilla citriodora</name>
    <name type="synonym">Perilla setoyensis</name>
    <dbReference type="NCBI Taxonomy" id="608512"/>
    <lineage>
        <taxon>Eukaryota</taxon>
        <taxon>Viridiplantae</taxon>
        <taxon>Streptophyta</taxon>
        <taxon>Embryophyta</taxon>
        <taxon>Tracheophyta</taxon>
        <taxon>Spermatophyta</taxon>
        <taxon>Magnoliopsida</taxon>
        <taxon>eudicotyledons</taxon>
        <taxon>Gunneridae</taxon>
        <taxon>Pentapetalae</taxon>
        <taxon>asterids</taxon>
        <taxon>lamiids</taxon>
        <taxon>Lamiales</taxon>
        <taxon>Lamiaceae</taxon>
        <taxon>Nepetoideae</taxon>
        <taxon>Elsholtzieae</taxon>
        <taxon>Perilla</taxon>
    </lineage>
</organism>
<feature type="chain" id="PRO_5041963067" description="Bifunctional inhibitor/plant lipid transfer protein/seed storage helical domain-containing protein" evidence="1">
    <location>
        <begin position="19"/>
        <end position="144"/>
    </location>
</feature>
<reference evidence="3 4" key="1">
    <citation type="journal article" date="2021" name="Nat. Commun.">
        <title>Incipient diploidization of the medicinal plant Perilla within 10,000 years.</title>
        <authorList>
            <person name="Zhang Y."/>
            <person name="Shen Q."/>
            <person name="Leng L."/>
            <person name="Zhang D."/>
            <person name="Chen S."/>
            <person name="Shi Y."/>
            <person name="Ning Z."/>
            <person name="Chen S."/>
        </authorList>
    </citation>
    <scope>NUCLEOTIDE SEQUENCE [LARGE SCALE GENOMIC DNA]</scope>
    <source>
        <strain evidence="4">cv. PC099</strain>
    </source>
</reference>
<keyword evidence="4" id="KW-1185">Reference proteome</keyword>
<dbReference type="SUPFAM" id="SSF47699">
    <property type="entry name" value="Bifunctional inhibitor/lipid-transfer protein/seed storage 2S albumin"/>
    <property type="match status" value="1"/>
</dbReference>
<dbReference type="Proteomes" id="UP001190926">
    <property type="component" value="Unassembled WGS sequence"/>
</dbReference>
<protein>
    <recommendedName>
        <fullName evidence="2">Bifunctional inhibitor/plant lipid transfer protein/seed storage helical domain-containing protein</fullName>
    </recommendedName>
</protein>
<dbReference type="Gene3D" id="1.10.110.10">
    <property type="entry name" value="Plant lipid-transfer and hydrophobic proteins"/>
    <property type="match status" value="1"/>
</dbReference>
<comment type="caution">
    <text evidence="3">The sequence shown here is derived from an EMBL/GenBank/DDBJ whole genome shotgun (WGS) entry which is preliminary data.</text>
</comment>
<dbReference type="EMBL" id="SDAM02000013">
    <property type="protein sequence ID" value="KAH6837722.1"/>
    <property type="molecule type" value="Genomic_DNA"/>
</dbReference>
<proteinExistence type="predicted"/>
<evidence type="ECO:0000256" key="1">
    <source>
        <dbReference type="SAM" id="SignalP"/>
    </source>
</evidence>